<accession>A0A7J6P8P2</accession>
<evidence type="ECO:0000313" key="1">
    <source>
        <dbReference type="EMBL" id="KAF4692485.1"/>
    </source>
</evidence>
<organism evidence="1 2">
    <name type="scientific">Perkinsus olseni</name>
    <name type="common">Perkinsus atlanticus</name>
    <dbReference type="NCBI Taxonomy" id="32597"/>
    <lineage>
        <taxon>Eukaryota</taxon>
        <taxon>Sar</taxon>
        <taxon>Alveolata</taxon>
        <taxon>Perkinsozoa</taxon>
        <taxon>Perkinsea</taxon>
        <taxon>Perkinsida</taxon>
        <taxon>Perkinsidae</taxon>
        <taxon>Perkinsus</taxon>
    </lineage>
</organism>
<evidence type="ECO:0000313" key="2">
    <source>
        <dbReference type="Proteomes" id="UP000574390"/>
    </source>
</evidence>
<feature type="non-terminal residue" evidence="1">
    <location>
        <position position="159"/>
    </location>
</feature>
<proteinExistence type="predicted"/>
<protein>
    <submittedName>
        <fullName evidence="1">Uncharacterized protein</fullName>
    </submittedName>
</protein>
<reference evidence="1 2" key="1">
    <citation type="submission" date="2020-04" db="EMBL/GenBank/DDBJ databases">
        <title>Perkinsus olseni comparative genomics.</title>
        <authorList>
            <person name="Bogema D.R."/>
        </authorList>
    </citation>
    <scope>NUCLEOTIDE SEQUENCE [LARGE SCALE GENOMIC DNA]</scope>
    <source>
        <strain evidence="1">ATCC PRA-205</strain>
    </source>
</reference>
<dbReference type="AlphaFoldDB" id="A0A7J6P8P2"/>
<feature type="non-terminal residue" evidence="1">
    <location>
        <position position="1"/>
    </location>
</feature>
<gene>
    <name evidence="1" type="ORF">FOZ62_006310</name>
</gene>
<name>A0A7J6P8P2_PEROL</name>
<comment type="caution">
    <text evidence="1">The sequence shown here is derived from an EMBL/GenBank/DDBJ whole genome shotgun (WGS) entry which is preliminary data.</text>
</comment>
<dbReference type="Proteomes" id="UP000574390">
    <property type="component" value="Unassembled WGS sequence"/>
</dbReference>
<sequence>AAWKEPIQTHIHVKYTIARGDDTKELLGEARELKKWASTRSASSNMMKFMSDLITQLNRTHTQQQIIAMRSVGKAADAPQSFTEGKRKEPILLQNGTGCCIKESDLRQWTAESMSGKDFSKVKMNFLSSREKQLSRMGVRVPRKEISFSNYLSKCFSNK</sequence>
<dbReference type="EMBL" id="JABANM010036160">
    <property type="protein sequence ID" value="KAF4692485.1"/>
    <property type="molecule type" value="Genomic_DNA"/>
</dbReference>